<dbReference type="PANTHER" id="PTHR45569:SF1">
    <property type="entry name" value="SENSOR PROTEIN KDPD"/>
    <property type="match status" value="1"/>
</dbReference>
<name>A0A841Q165_9BACL</name>
<dbReference type="InterPro" id="IPR014729">
    <property type="entry name" value="Rossmann-like_a/b/a_fold"/>
</dbReference>
<dbReference type="EMBL" id="JACHHJ010000006">
    <property type="protein sequence ID" value="MBB6451345.1"/>
    <property type="molecule type" value="Genomic_DNA"/>
</dbReference>
<dbReference type="GO" id="GO:0005886">
    <property type="term" value="C:plasma membrane"/>
    <property type="evidence" value="ECO:0007669"/>
    <property type="project" value="TreeGrafter"/>
</dbReference>
<organism evidence="1 2">
    <name type="scientific">Geomicrobium halophilum</name>
    <dbReference type="NCBI Taxonomy" id="549000"/>
    <lineage>
        <taxon>Bacteria</taxon>
        <taxon>Bacillati</taxon>
        <taxon>Bacillota</taxon>
        <taxon>Bacilli</taxon>
        <taxon>Bacillales</taxon>
        <taxon>Geomicrobium</taxon>
    </lineage>
</organism>
<protein>
    <submittedName>
        <fullName evidence="1">Two-component system sensor histidine kinase KdpD</fullName>
        <ecNumber evidence="1">2.7.13.3</ecNumber>
    </submittedName>
</protein>
<dbReference type="RefSeq" id="WP_246407598.1">
    <property type="nucleotide sequence ID" value="NZ_JACHHJ010000006.1"/>
</dbReference>
<keyword evidence="2" id="KW-1185">Reference proteome</keyword>
<evidence type="ECO:0000313" key="2">
    <source>
        <dbReference type="Proteomes" id="UP000568839"/>
    </source>
</evidence>
<keyword evidence="1" id="KW-0418">Kinase</keyword>
<gene>
    <name evidence="1" type="ORF">HNR44_003352</name>
</gene>
<comment type="caution">
    <text evidence="1">The sequence shown here is derived from an EMBL/GenBank/DDBJ whole genome shotgun (WGS) entry which is preliminary data.</text>
</comment>
<dbReference type="SUPFAM" id="SSF52402">
    <property type="entry name" value="Adenine nucleotide alpha hydrolases-like"/>
    <property type="match status" value="1"/>
</dbReference>
<proteinExistence type="predicted"/>
<evidence type="ECO:0000313" key="1">
    <source>
        <dbReference type="EMBL" id="MBB6451345.1"/>
    </source>
</evidence>
<dbReference type="Gene3D" id="3.40.50.620">
    <property type="entry name" value="HUPs"/>
    <property type="match status" value="1"/>
</dbReference>
<dbReference type="EC" id="2.7.13.3" evidence="1"/>
<dbReference type="Proteomes" id="UP000568839">
    <property type="component" value="Unassembled WGS sequence"/>
</dbReference>
<sequence>MDDMPPEQSSERILVCVNYGHHGARLIKRGASIAKQLRCPLFVLVFDSLPEEDYKNDKEVDMSIFQELADDYNAKLIIEKSHAHDITEVIKKTAADVYATQIMIGQRVESLWTNLIGGSVIDILLHDVPDADVHVIPKSRADEPEDWDFERGVQAYLLQQTDGTYQLSFNHSEDVDYEGIFFKHLNTDFNNGVFAFHHDHKVYEVRVKDGSISTLTNLDEDAYRF</sequence>
<keyword evidence="1" id="KW-0808">Transferase</keyword>
<dbReference type="PANTHER" id="PTHR45569">
    <property type="entry name" value="SENSOR PROTEIN KDPD"/>
    <property type="match status" value="1"/>
</dbReference>
<dbReference type="InterPro" id="IPR052023">
    <property type="entry name" value="Histidine_kinase_KdpD"/>
</dbReference>
<dbReference type="AlphaFoldDB" id="A0A841Q165"/>
<reference evidence="1 2" key="1">
    <citation type="submission" date="2020-08" db="EMBL/GenBank/DDBJ databases">
        <title>Genomic Encyclopedia of Type Strains, Phase IV (KMG-IV): sequencing the most valuable type-strain genomes for metagenomic binning, comparative biology and taxonomic classification.</title>
        <authorList>
            <person name="Goeker M."/>
        </authorList>
    </citation>
    <scope>NUCLEOTIDE SEQUENCE [LARGE SCALE GENOMIC DNA]</scope>
    <source>
        <strain evidence="1 2">DSM 21769</strain>
    </source>
</reference>
<dbReference type="GO" id="GO:0000155">
    <property type="term" value="F:phosphorelay sensor kinase activity"/>
    <property type="evidence" value="ECO:0007669"/>
    <property type="project" value="TreeGrafter"/>
</dbReference>
<accession>A0A841Q165</accession>